<gene>
    <name evidence="1" type="ORF">EZS27_030010</name>
</gene>
<dbReference type="AlphaFoldDB" id="A0A5J4QF22"/>
<sequence>MLRLHGMKVTALPREVSRGRVGVFFGSLANNCREKSADAIVESDTSLPTIKKDKEVSRRIEGQNFKKCWEIRI</sequence>
<accession>A0A5J4QF22</accession>
<comment type="caution">
    <text evidence="1">The sequence shown here is derived from an EMBL/GenBank/DDBJ whole genome shotgun (WGS) entry which is preliminary data.</text>
</comment>
<organism evidence="1">
    <name type="scientific">termite gut metagenome</name>
    <dbReference type="NCBI Taxonomy" id="433724"/>
    <lineage>
        <taxon>unclassified sequences</taxon>
        <taxon>metagenomes</taxon>
        <taxon>organismal metagenomes</taxon>
    </lineage>
</organism>
<dbReference type="EMBL" id="SNRY01003662">
    <property type="protein sequence ID" value="KAA6320185.1"/>
    <property type="molecule type" value="Genomic_DNA"/>
</dbReference>
<name>A0A5J4QF22_9ZZZZ</name>
<reference evidence="1" key="1">
    <citation type="submission" date="2019-03" db="EMBL/GenBank/DDBJ databases">
        <title>Single cell metagenomics reveals metabolic interactions within the superorganism composed of flagellate Streblomastix strix and complex community of Bacteroidetes bacteria on its surface.</title>
        <authorList>
            <person name="Treitli S.C."/>
            <person name="Kolisko M."/>
            <person name="Husnik F."/>
            <person name="Keeling P."/>
            <person name="Hampl V."/>
        </authorList>
    </citation>
    <scope>NUCLEOTIDE SEQUENCE</scope>
    <source>
        <strain evidence="1">STM</strain>
    </source>
</reference>
<proteinExistence type="predicted"/>
<protein>
    <submittedName>
        <fullName evidence="1">Uncharacterized protein</fullName>
    </submittedName>
</protein>
<evidence type="ECO:0000313" key="1">
    <source>
        <dbReference type="EMBL" id="KAA6320185.1"/>
    </source>
</evidence>